<dbReference type="InterPro" id="IPR036412">
    <property type="entry name" value="HAD-like_sf"/>
</dbReference>
<dbReference type="GO" id="GO:0008967">
    <property type="term" value="F:phosphoglycolate phosphatase activity"/>
    <property type="evidence" value="ECO:0007669"/>
    <property type="project" value="TreeGrafter"/>
</dbReference>
<dbReference type="InterPro" id="IPR023214">
    <property type="entry name" value="HAD_sf"/>
</dbReference>
<dbReference type="KEGG" id="tog:HNI00_09290"/>
<dbReference type="InterPro" id="IPR050155">
    <property type="entry name" value="HAD-like_hydrolase_sf"/>
</dbReference>
<reference evidence="1" key="1">
    <citation type="submission" date="2020-05" db="EMBL/GenBank/DDBJ databases">
        <authorList>
            <person name="Zhu T."/>
            <person name="Keshari N."/>
            <person name="Lu X."/>
        </authorList>
    </citation>
    <scope>NUCLEOTIDE SEQUENCE</scope>
    <source>
        <strain evidence="1">NK1-22</strain>
    </source>
</reference>
<keyword evidence="1" id="KW-0378">Hydrolase</keyword>
<proteinExistence type="predicted"/>
<organism evidence="1">
    <name type="scientific">Thermoleptolyngbya oregonensis NK1-22</name>
    <dbReference type="NCBI Taxonomy" id="2547457"/>
    <lineage>
        <taxon>Bacteria</taxon>
        <taxon>Bacillati</taxon>
        <taxon>Cyanobacteriota</taxon>
        <taxon>Cyanophyceae</taxon>
        <taxon>Oculatellales</taxon>
        <taxon>Oculatellaceae</taxon>
        <taxon>Thermoleptolyngbya</taxon>
    </lineage>
</organism>
<dbReference type="InterPro" id="IPR023198">
    <property type="entry name" value="PGP-like_dom2"/>
</dbReference>
<dbReference type="SUPFAM" id="SSF56784">
    <property type="entry name" value="HAD-like"/>
    <property type="match status" value="1"/>
</dbReference>
<dbReference type="AlphaFoldDB" id="A0AA97BCR5"/>
<dbReference type="SFLD" id="SFLDG01129">
    <property type="entry name" value="C1.5:_HAD__Beta-PGM__Phosphata"/>
    <property type="match status" value="1"/>
</dbReference>
<dbReference type="GO" id="GO:0006281">
    <property type="term" value="P:DNA repair"/>
    <property type="evidence" value="ECO:0007669"/>
    <property type="project" value="TreeGrafter"/>
</dbReference>
<dbReference type="Gene3D" id="3.40.50.1000">
    <property type="entry name" value="HAD superfamily/HAD-like"/>
    <property type="match status" value="1"/>
</dbReference>
<accession>A0AA97BCR5</accession>
<dbReference type="RefSeq" id="WP_316792702.1">
    <property type="nucleotide sequence ID" value="NZ_CP053540.1"/>
</dbReference>
<protein>
    <submittedName>
        <fullName evidence="1">HAD hydrolase-like protein</fullName>
    </submittedName>
</protein>
<dbReference type="Gene3D" id="1.10.150.240">
    <property type="entry name" value="Putative phosphatase, domain 2"/>
    <property type="match status" value="1"/>
</dbReference>
<dbReference type="EMBL" id="CP053540">
    <property type="protein sequence ID" value="WOB43329.1"/>
    <property type="molecule type" value="Genomic_DNA"/>
</dbReference>
<dbReference type="GO" id="GO:0005829">
    <property type="term" value="C:cytosol"/>
    <property type="evidence" value="ECO:0007669"/>
    <property type="project" value="TreeGrafter"/>
</dbReference>
<name>A0AA97BCR5_9CYAN</name>
<dbReference type="PANTHER" id="PTHR43434">
    <property type="entry name" value="PHOSPHOGLYCOLATE PHOSPHATASE"/>
    <property type="match status" value="1"/>
</dbReference>
<dbReference type="Pfam" id="PF00702">
    <property type="entry name" value="Hydrolase"/>
    <property type="match status" value="1"/>
</dbReference>
<gene>
    <name evidence="1" type="ORF">HNI00_09290</name>
</gene>
<dbReference type="PANTHER" id="PTHR43434:SF19">
    <property type="entry name" value="PHOSPHONOACETALDEHYDE HYDROLASE"/>
    <property type="match status" value="1"/>
</dbReference>
<sequence>MSSIQLVVFDMAGTTIKDEQEVEKCFFLAAEQTGLEATTDQIVSMMGWAKKRVFQTLWEAQLGTGHPDLSEQIDVSYAAFCSILEEHYQTHPVSPTEGCLAMFSYLQNQEIAIALNTGFYRKVTDIILNRLGWDVGLNSDYVGGPNSIIQASVTPSEIYNQEGRPAPYMIQKAMYKLGVKDPQAVVVIGDTPSDLAAGINAHACLSLGVTNGTHGRSQLAAYPNDGLLDSLMELKGVLVSLEASS</sequence>
<evidence type="ECO:0000313" key="1">
    <source>
        <dbReference type="EMBL" id="WOB43329.1"/>
    </source>
</evidence>
<dbReference type="SFLD" id="SFLDS00003">
    <property type="entry name" value="Haloacid_Dehalogenase"/>
    <property type="match status" value="1"/>
</dbReference>